<dbReference type="Pfam" id="PF04993">
    <property type="entry name" value="TfoX_N"/>
    <property type="match status" value="1"/>
</dbReference>
<keyword evidence="1" id="KW-0812">Transmembrane</keyword>
<dbReference type="InterPro" id="IPR007076">
    <property type="entry name" value="TfoX_N"/>
</dbReference>
<organism evidence="3 4">
    <name type="scientific">Candidatus Methylophosphatis roskildensis</name>
    <dbReference type="NCBI Taxonomy" id="2899263"/>
    <lineage>
        <taxon>Bacteria</taxon>
        <taxon>Pseudomonadati</taxon>
        <taxon>Pseudomonadota</taxon>
        <taxon>Betaproteobacteria</taxon>
        <taxon>Nitrosomonadales</taxon>
        <taxon>Sterolibacteriaceae</taxon>
        <taxon>Candidatus Methylophosphatis</taxon>
    </lineage>
</organism>
<dbReference type="AlphaFoldDB" id="A0A9D7E5A4"/>
<feature type="domain" description="TfoX N-terminal" evidence="2">
    <location>
        <begin position="13"/>
        <end position="105"/>
    </location>
</feature>
<dbReference type="Gene3D" id="3.30.1460.30">
    <property type="entry name" value="YgaC/TfoX-N like chaperone"/>
    <property type="match status" value="1"/>
</dbReference>
<keyword evidence="1" id="KW-1133">Transmembrane helix</keyword>
<sequence length="122" mass="13764">MSVSREFLDWVLELLAPLGAVAARRMFGGYGLFLDGLMFAIVVDDVVWFKTDSQNRERFVSIGEPPFTYQRNGKPAQLNFYRAPDEAFDAPHTLKPWARSAFEAALRASRAKSAPRPRKAVD</sequence>
<gene>
    <name evidence="3" type="ORF">IPH26_14470</name>
</gene>
<keyword evidence="1" id="KW-0472">Membrane</keyword>
<evidence type="ECO:0000259" key="2">
    <source>
        <dbReference type="Pfam" id="PF04993"/>
    </source>
</evidence>
<dbReference type="EMBL" id="JADJEV010000004">
    <property type="protein sequence ID" value="MBK6974082.1"/>
    <property type="molecule type" value="Genomic_DNA"/>
</dbReference>
<reference evidence="3" key="1">
    <citation type="submission" date="2020-10" db="EMBL/GenBank/DDBJ databases">
        <title>Connecting structure to function with the recovery of over 1000 high-quality activated sludge metagenome-assembled genomes encoding full-length rRNA genes using long-read sequencing.</title>
        <authorList>
            <person name="Singleton C.M."/>
            <person name="Petriglieri F."/>
            <person name="Kristensen J.M."/>
            <person name="Kirkegaard R.H."/>
            <person name="Michaelsen T.Y."/>
            <person name="Andersen M.H."/>
            <person name="Karst S.M."/>
            <person name="Dueholm M.S."/>
            <person name="Nielsen P.H."/>
            <person name="Albertsen M."/>
        </authorList>
    </citation>
    <scope>NUCLEOTIDE SEQUENCE</scope>
    <source>
        <strain evidence="3">Bjer_18-Q3-R1-45_BAT3C.347</strain>
    </source>
</reference>
<dbReference type="Proteomes" id="UP000807785">
    <property type="component" value="Unassembled WGS sequence"/>
</dbReference>
<comment type="caution">
    <text evidence="3">The sequence shown here is derived from an EMBL/GenBank/DDBJ whole genome shotgun (WGS) entry which is preliminary data.</text>
</comment>
<dbReference type="SUPFAM" id="SSF159894">
    <property type="entry name" value="YgaC/TfoX-N like"/>
    <property type="match status" value="1"/>
</dbReference>
<dbReference type="PANTHER" id="PTHR36121:SF1">
    <property type="entry name" value="PROTEIN SXY"/>
    <property type="match status" value="1"/>
</dbReference>
<evidence type="ECO:0000313" key="3">
    <source>
        <dbReference type="EMBL" id="MBK6974082.1"/>
    </source>
</evidence>
<dbReference type="PANTHER" id="PTHR36121">
    <property type="entry name" value="PROTEIN SXY"/>
    <property type="match status" value="1"/>
</dbReference>
<name>A0A9D7E5A4_9PROT</name>
<evidence type="ECO:0000256" key="1">
    <source>
        <dbReference type="SAM" id="Phobius"/>
    </source>
</evidence>
<evidence type="ECO:0000313" key="4">
    <source>
        <dbReference type="Proteomes" id="UP000807785"/>
    </source>
</evidence>
<accession>A0A9D7E5A4</accession>
<dbReference type="InterPro" id="IPR047525">
    <property type="entry name" value="TfoX-like"/>
</dbReference>
<proteinExistence type="predicted"/>
<feature type="transmembrane region" description="Helical" evidence="1">
    <location>
        <begin position="27"/>
        <end position="49"/>
    </location>
</feature>
<protein>
    <submittedName>
        <fullName evidence="3">TfoX/Sxy family protein</fullName>
    </submittedName>
</protein>